<dbReference type="InterPro" id="IPR007138">
    <property type="entry name" value="ABM_dom"/>
</dbReference>
<evidence type="ECO:0000313" key="2">
    <source>
        <dbReference type="EMBL" id="KAB2349460.1"/>
    </source>
</evidence>
<dbReference type="OrthoDB" id="7210869at2"/>
<evidence type="ECO:0000259" key="1">
    <source>
        <dbReference type="PROSITE" id="PS51725"/>
    </source>
</evidence>
<dbReference type="InterPro" id="IPR011008">
    <property type="entry name" value="Dimeric_a/b-barrel"/>
</dbReference>
<accession>A0A6H9YRR9</accession>
<keyword evidence="3" id="KW-1185">Reference proteome</keyword>
<name>A0A6H9YRR9_9ACTN</name>
<dbReference type="PROSITE" id="PS51725">
    <property type="entry name" value="ABM"/>
    <property type="match status" value="1"/>
</dbReference>
<evidence type="ECO:0000313" key="3">
    <source>
        <dbReference type="Proteomes" id="UP000468735"/>
    </source>
</evidence>
<dbReference type="SUPFAM" id="SSF54909">
    <property type="entry name" value="Dimeric alpha+beta barrel"/>
    <property type="match status" value="1"/>
</dbReference>
<comment type="caution">
    <text evidence="2">The sequence shown here is derived from an EMBL/GenBank/DDBJ whole genome shotgun (WGS) entry which is preliminary data.</text>
</comment>
<dbReference type="Pfam" id="PF03992">
    <property type="entry name" value="ABM"/>
    <property type="match status" value="1"/>
</dbReference>
<sequence length="103" mass="11040">MIARIWSAIATEKGAEAYRSHFEGSVVPSLRSVPGHRGAYLMERDSEGSVEIEVVTLWESMAAIRAFAGSDVDTAVVEPAARAALTGFDDTVTHFTVAVDTVQ</sequence>
<feature type="domain" description="ABM" evidence="1">
    <location>
        <begin position="1"/>
        <end position="95"/>
    </location>
</feature>
<proteinExistence type="predicted"/>
<dbReference type="EMBL" id="WBMT01000005">
    <property type="protein sequence ID" value="KAB2349460.1"/>
    <property type="molecule type" value="Genomic_DNA"/>
</dbReference>
<dbReference type="RefSeq" id="WP_151560229.1">
    <property type="nucleotide sequence ID" value="NZ_WBMT01000005.1"/>
</dbReference>
<protein>
    <recommendedName>
        <fullName evidence="1">ABM domain-containing protein</fullName>
    </recommendedName>
</protein>
<dbReference type="AlphaFoldDB" id="A0A6H9YRR9"/>
<dbReference type="Gene3D" id="3.30.70.100">
    <property type="match status" value="1"/>
</dbReference>
<reference evidence="2 3" key="1">
    <citation type="submission" date="2019-09" db="EMBL/GenBank/DDBJ databases">
        <title>Actinomadura physcomitrii sp. nov., a novel actinomycete isolated from moss [Physcomitrium sphaericum (Ludw) Fuernr].</title>
        <authorList>
            <person name="Zhuang X."/>
            <person name="Liu C."/>
        </authorList>
    </citation>
    <scope>NUCLEOTIDE SEQUENCE [LARGE SCALE GENOMIC DNA]</scope>
    <source>
        <strain evidence="2 3">HMC1</strain>
    </source>
</reference>
<organism evidence="2 3">
    <name type="scientific">Actinomadura rudentiformis</name>
    <dbReference type="NCBI Taxonomy" id="359158"/>
    <lineage>
        <taxon>Bacteria</taxon>
        <taxon>Bacillati</taxon>
        <taxon>Actinomycetota</taxon>
        <taxon>Actinomycetes</taxon>
        <taxon>Streptosporangiales</taxon>
        <taxon>Thermomonosporaceae</taxon>
        <taxon>Actinomadura</taxon>
    </lineage>
</organism>
<gene>
    <name evidence="2" type="ORF">F8566_11760</name>
</gene>
<dbReference type="Proteomes" id="UP000468735">
    <property type="component" value="Unassembled WGS sequence"/>
</dbReference>